<keyword evidence="2" id="KW-0805">Transcription regulation</keyword>
<sequence>MEPMQSFQLEDDDNCIEDRSSNQSNAPSSPGMSTIVGARQLNPRLGDEYQVEIPSMITESEHLQLLKNPADSEMLDVMHSFAIGLPIPLMSIRYEVVDIEAEGCGSFSDNDNADNVPEPTEARKEKTIMGGKVLDLNVESLDFELDNRQALRQTVVETTVAGEAESGQWHRSKIYCLVPGSLGNHWKDGDVKNFLLGLFIFGKNFKQIKRLIENKEMGDILSFYYGEFYRSDGYRRWSNSRKIKGRKGRKCIRGKKIFTGWRQHELLSRLLPYVSKEFKDTFLEVSKSYADGRASLEEYVSFLKSTVGLSTLVEAVGIGEGKKDLTTLSLEPGKNNQVFPIPPSTPAGKAWSSLEPSEIMKFLTGGVRLSKARCNDIFWEAVWPRLLARGWHSEQPKNQGYLNSKDNLVFLIPGINKFSRRKLVKGYQYFDSVSDVLRKVTSEPKLLELEVEEARVASCNEEDGCVPGATSDQDDPSDDRRHCYLKPRVSTYSSDHMKFTIVDTSALHGGKSSNVRELKYLPFDFKMTSKMTSKVANQLRGNGSNYSLDKVEVDAADMPLTGDKNINEAKHSNGMSDGINQKLMKFTVVDTSLLHGGKSSKVRELRYAPVPLETSELTDPSRETEGSSSEDSIGEVNAVNKPLDGEMNISNGSHCTGTSDGDDPNQKAVCDNSDNNANKVVEALQNQKINIVNDKPLKRAIKHQFSRRSKSGHSIHAAPVIKRRRLTACVKAETSRMTQNSSEGLALEKVGRSQSLNSHEASSKANSQVSHQVDVYLMAPSAEGSLEEEKNGGNLHKECSGMDYSKIEKCEPEPTINLNLPQVALTSENDELTVVVEEERQEIKIKDPCFTSDTEKLVPEALITSSDVSSTEQALHVNPRRQSTRNRPLTIRALESLANEYLHVERKQKKKETRIHEKLFNPCRRARSRTKVSSNRSLAGAKAMITVEENHFNEAWDISKDIVSKPPDQIEE</sequence>
<comment type="caution">
    <text evidence="8">The sequence shown here is derived from an EMBL/GenBank/DDBJ whole genome shotgun (WGS) entry which is preliminary data.</text>
</comment>
<name>A0AAD7Q1X0_QUISA</name>
<evidence type="ECO:0000256" key="1">
    <source>
        <dbReference type="ARBA" id="ARBA00004123"/>
    </source>
</evidence>
<dbReference type="KEGG" id="qsa:O6P43_011105"/>
<keyword evidence="4" id="KW-0539">Nucleus</keyword>
<accession>A0AAD7Q1X0</accession>
<dbReference type="SUPFAM" id="SSF46689">
    <property type="entry name" value="Homeodomain-like"/>
    <property type="match status" value="1"/>
</dbReference>
<evidence type="ECO:0000313" key="8">
    <source>
        <dbReference type="EMBL" id="KAJ7973354.1"/>
    </source>
</evidence>
<comment type="subcellular location">
    <subcellularLocation>
        <location evidence="1">Nucleus</location>
    </subcellularLocation>
</comment>
<dbReference type="InterPro" id="IPR056067">
    <property type="entry name" value="DUF7650"/>
</dbReference>
<dbReference type="AlphaFoldDB" id="A0AAD7Q1X0"/>
<dbReference type="InterPro" id="IPR057712">
    <property type="entry name" value="DUF7952"/>
</dbReference>
<keyword evidence="3" id="KW-0804">Transcription</keyword>
<dbReference type="InterPro" id="IPR009057">
    <property type="entry name" value="Homeodomain-like_sf"/>
</dbReference>
<gene>
    <name evidence="8" type="ORF">O6P43_011105</name>
</gene>
<dbReference type="PANTHER" id="PTHR13859:SF31">
    <property type="entry name" value="ELM2 DOMAIN-CONTAINING PROTEIN"/>
    <property type="match status" value="1"/>
</dbReference>
<dbReference type="Pfam" id="PF25826">
    <property type="entry name" value="DUF7952"/>
    <property type="match status" value="1"/>
</dbReference>
<feature type="region of interest" description="Disordered" evidence="5">
    <location>
        <begin position="1"/>
        <end position="35"/>
    </location>
</feature>
<dbReference type="GO" id="GO:0005634">
    <property type="term" value="C:nucleus"/>
    <property type="evidence" value="ECO:0007669"/>
    <property type="project" value="UniProtKB-SubCell"/>
</dbReference>
<dbReference type="Proteomes" id="UP001163823">
    <property type="component" value="Chromosome 4"/>
</dbReference>
<dbReference type="Gene3D" id="1.10.10.60">
    <property type="entry name" value="Homeodomain-like"/>
    <property type="match status" value="1"/>
</dbReference>
<evidence type="ECO:0000259" key="6">
    <source>
        <dbReference type="Pfam" id="PF24662"/>
    </source>
</evidence>
<evidence type="ECO:0000256" key="5">
    <source>
        <dbReference type="SAM" id="MobiDB-lite"/>
    </source>
</evidence>
<organism evidence="8 9">
    <name type="scientific">Quillaja saponaria</name>
    <name type="common">Soap bark tree</name>
    <dbReference type="NCBI Taxonomy" id="32244"/>
    <lineage>
        <taxon>Eukaryota</taxon>
        <taxon>Viridiplantae</taxon>
        <taxon>Streptophyta</taxon>
        <taxon>Embryophyta</taxon>
        <taxon>Tracheophyta</taxon>
        <taxon>Spermatophyta</taxon>
        <taxon>Magnoliopsida</taxon>
        <taxon>eudicotyledons</taxon>
        <taxon>Gunneridae</taxon>
        <taxon>Pentapetalae</taxon>
        <taxon>rosids</taxon>
        <taxon>fabids</taxon>
        <taxon>Fabales</taxon>
        <taxon>Quillajaceae</taxon>
        <taxon>Quillaja</taxon>
    </lineage>
</organism>
<evidence type="ECO:0000256" key="4">
    <source>
        <dbReference type="ARBA" id="ARBA00023242"/>
    </source>
</evidence>
<evidence type="ECO:0000259" key="7">
    <source>
        <dbReference type="Pfam" id="PF25826"/>
    </source>
</evidence>
<dbReference type="EMBL" id="JARAOO010000004">
    <property type="protein sequence ID" value="KAJ7973354.1"/>
    <property type="molecule type" value="Genomic_DNA"/>
</dbReference>
<evidence type="ECO:0000313" key="9">
    <source>
        <dbReference type="Proteomes" id="UP001163823"/>
    </source>
</evidence>
<feature type="region of interest" description="Disordered" evidence="5">
    <location>
        <begin position="611"/>
        <end position="635"/>
    </location>
</feature>
<feature type="domain" description="DUF7952" evidence="7">
    <location>
        <begin position="186"/>
        <end position="319"/>
    </location>
</feature>
<feature type="compositionally biased region" description="Polar residues" evidence="5">
    <location>
        <begin position="21"/>
        <end position="32"/>
    </location>
</feature>
<reference evidence="8" key="1">
    <citation type="journal article" date="2023" name="Science">
        <title>Elucidation of the pathway for biosynthesis of saponin adjuvants from the soapbark tree.</title>
        <authorList>
            <person name="Reed J."/>
            <person name="Orme A."/>
            <person name="El-Demerdash A."/>
            <person name="Owen C."/>
            <person name="Martin L.B.B."/>
            <person name="Misra R.C."/>
            <person name="Kikuchi S."/>
            <person name="Rejzek M."/>
            <person name="Martin A.C."/>
            <person name="Harkess A."/>
            <person name="Leebens-Mack J."/>
            <person name="Louveau T."/>
            <person name="Stephenson M.J."/>
            <person name="Osbourn A."/>
        </authorList>
    </citation>
    <scope>NUCLEOTIDE SEQUENCE</scope>
    <source>
        <strain evidence="8">S10</strain>
    </source>
</reference>
<protein>
    <submittedName>
        <fullName evidence="8">Arginine-glutamic acid dipeptide repeat protein</fullName>
    </submittedName>
</protein>
<dbReference type="Pfam" id="PF24662">
    <property type="entry name" value="DUF7650"/>
    <property type="match status" value="1"/>
</dbReference>
<evidence type="ECO:0000256" key="2">
    <source>
        <dbReference type="ARBA" id="ARBA00023015"/>
    </source>
</evidence>
<feature type="domain" description="DUF7650" evidence="6">
    <location>
        <begin position="357"/>
        <end position="444"/>
    </location>
</feature>
<dbReference type="PANTHER" id="PTHR13859">
    <property type="entry name" value="ATROPHIN-RELATED"/>
    <property type="match status" value="1"/>
</dbReference>
<proteinExistence type="predicted"/>
<dbReference type="GO" id="GO:0003714">
    <property type="term" value="F:transcription corepressor activity"/>
    <property type="evidence" value="ECO:0007669"/>
    <property type="project" value="TreeGrafter"/>
</dbReference>
<keyword evidence="9" id="KW-1185">Reference proteome</keyword>
<evidence type="ECO:0000256" key="3">
    <source>
        <dbReference type="ARBA" id="ARBA00023163"/>
    </source>
</evidence>